<dbReference type="InParanoid" id="G0PBP3"/>
<sequence length="1456" mass="165377">MAHMRGTNHEKSKLENEKILLKERYPLIKWQSNVEMRTPNLLIPVQIANYVESLPICKLAVSPKCDRVAVMSYARQLDIYQISGEILDHESSVQVLEEMSPEYCLLQFSSTSTLILSSRSAPHIDVFDNMGAFCYDIPLEAHEGIFDVNTAICGMQTVPNTNHLNSSNDKFIEILYVLQYSGVFSAFKIGRLSKVKYERMWSVQLDIGQTGSFIVLPQYNLLLVSSHHKESASVIPPAGLCSFRLVDGEPHVEPIRTSTPEGGFFSRLPFSTSFMTYLPKLSLSFDSQLLVTVATTGSLHLFEIPSLRVRFSFHFISGPRPVEACFVDTDEIAVIYDNGYLLRCSIEDLEERMYSMKVKSKKQIEEEPDHKDMYSEHTVMVAPAKREIFLLTAEGDNSVLREAAHKRVQLAGQLWFYTVWNSFKKLLGMAMGEPAEQLQMATHIAKFDFALIHSPTRTLQELFNRTNGDIDSLTRIIESNMAVMKCHQKRILSAIPSCTSPTKYEMLMPSCHDGEEEKWELEEQTDGVCERLHQILIEHPDVDALIRNINVGNIEDEGEFDFVAWVRETLPKIDFECGLTDICVNLLHIAIERGYQELMQDLGTWEYYAKYIKICSSVSESITSFQDSTVKSFTDRFSRLLDTELIEHAQEIISLIQWKVNTTEEGEGTPEERLREVVTKHMKATNERTTKVLVAYRNKTPEVVNDHVILEVLLNMTSTGADLMKSLVDLNVDKYSHVTSSLQSLMSRGVNMTFKSIFESMKEPIYTDLVTTEEALELVAGEILEDERIGSHPELMDLVLTLNPREQNQDPKKLSVAKSAEVLLAKSDELMSEATGRNDRLLGKSRFFAVAARPISPKKSKEKLDWLDAIDAALELGCTMMPIAIKLSDHDTLLRDVVRLGTNYRQMKKVLSFAKQLNIDTPIATALSYCALAALDANDADCLKKYIGEIMKANGVPVVHQLCMKIMDSPHVPTDMEDIYSCAINNSNEDNLLETHDAIAESQKRLDAARRVKVFKKEEIPVSENVVGDPMYTSLRFYNSRNKISEEMKNRIKSFENEGKRDDFNIMKRLYAHESSTRALCLSLQKPAENEETGELSWTSNDKLRRYERGLRFFADHHGVPLSVLITAPASAIIREANKGDASITAIDRIEDYQCDRSRFIGDKEYRTESIIGLAGTENEQQFADALELGEKYGIDEWQLHMASLEYLLDPSYNIPRNDVKLIMKSRKHLSKLRTRPDDFHYRLRTMVLTSLETNEQFLAYTSLFAETEPEKKVQETIKEIVSKIKSADAIKMWTDAKYLSSILTQIPDGKLRSFINSILLIPKVGPTACEKTADVLLSGTDVRPPANPYIIYLLLNSNVEEFLELVSNKKSEEEEREDECGAMITRKGVVRNRENDIQIRMRRMRVRVGSPRRVRWAEADHVGQTLNGVVHLVASNQIISVLLNVLHVTDLLLNL</sequence>
<dbReference type="GO" id="GO:0000149">
    <property type="term" value="F:SNARE binding"/>
    <property type="evidence" value="ECO:0007669"/>
    <property type="project" value="TreeGrafter"/>
</dbReference>
<evidence type="ECO:0000313" key="2">
    <source>
        <dbReference type="Proteomes" id="UP000008068"/>
    </source>
</evidence>
<dbReference type="PANTHER" id="PTHR15922:SF2">
    <property type="entry name" value="NBAS SUBUNIT OF NRZ TETHERING COMPLEX"/>
    <property type="match status" value="1"/>
</dbReference>
<dbReference type="Proteomes" id="UP000008068">
    <property type="component" value="Unassembled WGS sequence"/>
</dbReference>
<organism evidence="2">
    <name type="scientific">Caenorhabditis brenneri</name>
    <name type="common">Nematode worm</name>
    <dbReference type="NCBI Taxonomy" id="135651"/>
    <lineage>
        <taxon>Eukaryota</taxon>
        <taxon>Metazoa</taxon>
        <taxon>Ecdysozoa</taxon>
        <taxon>Nematoda</taxon>
        <taxon>Chromadorea</taxon>
        <taxon>Rhabditida</taxon>
        <taxon>Rhabditina</taxon>
        <taxon>Rhabditomorpha</taxon>
        <taxon>Rhabditoidea</taxon>
        <taxon>Rhabditidae</taxon>
        <taxon>Peloderinae</taxon>
        <taxon>Caenorhabditis</taxon>
    </lineage>
</organism>
<gene>
    <name evidence="1" type="ORF">CAEBREN_28927</name>
</gene>
<dbReference type="SUPFAM" id="SSF50978">
    <property type="entry name" value="WD40 repeat-like"/>
    <property type="match status" value="1"/>
</dbReference>
<protein>
    <submittedName>
        <fullName evidence="1">Uncharacterized protein</fullName>
    </submittedName>
</protein>
<name>G0PBP3_CAEBE</name>
<keyword evidence="2" id="KW-1185">Reference proteome</keyword>
<evidence type="ECO:0000313" key="1">
    <source>
        <dbReference type="EMBL" id="EGT50630.1"/>
    </source>
</evidence>
<dbReference type="GO" id="GO:0070939">
    <property type="term" value="C:Dsl1/NZR complex"/>
    <property type="evidence" value="ECO:0007669"/>
    <property type="project" value="TreeGrafter"/>
</dbReference>
<dbReference type="STRING" id="135651.G0PBP3"/>
<dbReference type="GO" id="GO:0006890">
    <property type="term" value="P:retrograde vesicle-mediated transport, Golgi to endoplasmic reticulum"/>
    <property type="evidence" value="ECO:0007669"/>
    <property type="project" value="TreeGrafter"/>
</dbReference>
<dbReference type="InterPro" id="IPR036322">
    <property type="entry name" value="WD40_repeat_dom_sf"/>
</dbReference>
<reference evidence="2" key="1">
    <citation type="submission" date="2011-07" db="EMBL/GenBank/DDBJ databases">
        <authorList>
            <consortium name="Caenorhabditis brenneri Sequencing and Analysis Consortium"/>
            <person name="Wilson R.K."/>
        </authorList>
    </citation>
    <scope>NUCLEOTIDE SEQUENCE [LARGE SCALE GENOMIC DNA]</scope>
    <source>
        <strain evidence="2">PB2801</strain>
    </source>
</reference>
<proteinExistence type="predicted"/>
<dbReference type="EMBL" id="GL380216">
    <property type="protein sequence ID" value="EGT50630.1"/>
    <property type="molecule type" value="Genomic_DNA"/>
</dbReference>
<dbReference type="HOGENOM" id="CLU_244081_0_0_1"/>
<dbReference type="OrthoDB" id="19988at2759"/>
<dbReference type="eggNOG" id="KOG1797">
    <property type="taxonomic scope" value="Eukaryota"/>
</dbReference>
<dbReference type="PANTHER" id="PTHR15922">
    <property type="entry name" value="NEUROBLASTOMA-AMPLIFIED SEQUENCE"/>
    <property type="match status" value="1"/>
</dbReference>
<accession>G0PBP3</accession>
<dbReference type="FunCoup" id="G0PBP3">
    <property type="interactions" value="2973"/>
</dbReference>